<gene>
    <name evidence="1" type="ORF">AVEN_186084_1</name>
</gene>
<accession>A0A4Y2QMP1</accession>
<comment type="caution">
    <text evidence="1">The sequence shown here is derived from an EMBL/GenBank/DDBJ whole genome shotgun (WGS) entry which is preliminary data.</text>
</comment>
<reference evidence="1 2" key="1">
    <citation type="journal article" date="2019" name="Sci. Rep.">
        <title>Orb-weaving spider Araneus ventricosus genome elucidates the spidroin gene catalogue.</title>
        <authorList>
            <person name="Kono N."/>
            <person name="Nakamura H."/>
            <person name="Ohtoshi R."/>
            <person name="Moran D.A.P."/>
            <person name="Shinohara A."/>
            <person name="Yoshida Y."/>
            <person name="Fujiwara M."/>
            <person name="Mori M."/>
            <person name="Tomita M."/>
            <person name="Arakawa K."/>
        </authorList>
    </citation>
    <scope>NUCLEOTIDE SEQUENCE [LARGE SCALE GENOMIC DNA]</scope>
</reference>
<sequence>MNNAHQKTQRCIGLSFLKYEGLAEFLGLIVISVLTPLLRHCSHFSGDISLKPITTSELLITRTDGFSVCLATEDPFHSILISTTD</sequence>
<organism evidence="1 2">
    <name type="scientific">Araneus ventricosus</name>
    <name type="common">Orbweaver spider</name>
    <name type="synonym">Epeira ventricosa</name>
    <dbReference type="NCBI Taxonomy" id="182803"/>
    <lineage>
        <taxon>Eukaryota</taxon>
        <taxon>Metazoa</taxon>
        <taxon>Ecdysozoa</taxon>
        <taxon>Arthropoda</taxon>
        <taxon>Chelicerata</taxon>
        <taxon>Arachnida</taxon>
        <taxon>Araneae</taxon>
        <taxon>Araneomorphae</taxon>
        <taxon>Entelegynae</taxon>
        <taxon>Araneoidea</taxon>
        <taxon>Araneidae</taxon>
        <taxon>Araneus</taxon>
    </lineage>
</organism>
<keyword evidence="2" id="KW-1185">Reference proteome</keyword>
<evidence type="ECO:0000313" key="1">
    <source>
        <dbReference type="EMBL" id="GBN64581.1"/>
    </source>
</evidence>
<evidence type="ECO:0000313" key="2">
    <source>
        <dbReference type="Proteomes" id="UP000499080"/>
    </source>
</evidence>
<dbReference type="Proteomes" id="UP000499080">
    <property type="component" value="Unassembled WGS sequence"/>
</dbReference>
<dbReference type="AlphaFoldDB" id="A0A4Y2QMP1"/>
<proteinExistence type="predicted"/>
<protein>
    <submittedName>
        <fullName evidence="1">Uncharacterized protein</fullName>
    </submittedName>
</protein>
<dbReference type="EMBL" id="BGPR01222039">
    <property type="protein sequence ID" value="GBN64581.1"/>
    <property type="molecule type" value="Genomic_DNA"/>
</dbReference>
<name>A0A4Y2QMP1_ARAVE</name>